<evidence type="ECO:0000256" key="5">
    <source>
        <dbReference type="ARBA" id="ARBA00022989"/>
    </source>
</evidence>
<dbReference type="PROSITE" id="PS50111">
    <property type="entry name" value="CHEMOTAXIS_TRANSDUC_2"/>
    <property type="match status" value="1"/>
</dbReference>
<gene>
    <name evidence="13" type="ORF">HMPREF9334_00728</name>
</gene>
<dbReference type="Proteomes" id="UP000004129">
    <property type="component" value="Unassembled WGS sequence"/>
</dbReference>
<keyword evidence="2" id="KW-1003">Cell membrane</keyword>
<keyword evidence="6 10" id="KW-0472">Membrane</keyword>
<keyword evidence="7 9" id="KW-0807">Transducer</keyword>
<dbReference type="PROSITE" id="PS50885">
    <property type="entry name" value="HAMP"/>
    <property type="match status" value="1"/>
</dbReference>
<feature type="domain" description="Methyl-accepting transducer" evidence="11">
    <location>
        <begin position="424"/>
        <end position="674"/>
    </location>
</feature>
<dbReference type="PANTHER" id="PTHR32089">
    <property type="entry name" value="METHYL-ACCEPTING CHEMOTAXIS PROTEIN MCPB"/>
    <property type="match status" value="1"/>
</dbReference>
<evidence type="ECO:0000256" key="4">
    <source>
        <dbReference type="ARBA" id="ARBA00022692"/>
    </source>
</evidence>
<dbReference type="OrthoDB" id="597657at2"/>
<sequence>MKGPLEEARNTGRGIGFQINAMMAFGVVLMVAIVMAVVAYMSFEALIERGTSDKFNATGKIGASIEDQYNSTKMSATWMQMLIRQELENPPEKRNRAFILDFINAALESGPNLAGAGVVFEPNAFDGKDAAMAGTEFGDSSGRLNMYVSRTAGLSALTNIDEEDWYKTPKQKQKPYLSEPQFYEDNGKKILLITLSFPIMENGKFLGTIVMSINVNNLQDAVAQISSEKEFYTLFTDKGTLIANGLNPNRIMKNYFQESNVSQDTIARIFDDKEFSEVKNSNTTGEKSVFVFSPLHLEGVDAQWAIMSITDYDVFVGKAKHMILICVGISILCTILLVALLSLFIHKRIADPISALSGMIANFARLDLRAENNTRIHEFLERTDEIGTIAHELRRMANTLREMVGKINGASQSVAATSEELTATAQSTADSANNVASAIHNIADGATNQAQETQDAALHLEEIERLAEVNEKVLEDLNEAADNIKYRKDEGSKILAELIEKSTATSKATEQVAHVVDETNQSAERIEEASTMIQSISAQTNLLALNAAIEAARAGEAGKGFAVVAEEIRKLAEQSKGFTDEIGEIIRELKEKSQQAVDTMDVSKHLVEDSKIDLDKTKHQFDRIAEAVDVTDSVVKRLNQTAEEIVKKNHAISQVVQNLSAIAEENAATSEEGSAGVETQTHALHNIAEASEGLAEIATELQSEISKFRV</sequence>
<evidence type="ECO:0000256" key="10">
    <source>
        <dbReference type="SAM" id="Phobius"/>
    </source>
</evidence>
<dbReference type="GO" id="GO:0006935">
    <property type="term" value="P:chemotaxis"/>
    <property type="evidence" value="ECO:0007669"/>
    <property type="project" value="UniProtKB-KW"/>
</dbReference>
<comment type="subcellular location">
    <subcellularLocation>
        <location evidence="1">Cell membrane</location>
        <topology evidence="1">Multi-pass membrane protein</topology>
    </subcellularLocation>
</comment>
<dbReference type="InterPro" id="IPR004089">
    <property type="entry name" value="MCPsignal_dom"/>
</dbReference>
<comment type="caution">
    <text evidence="13">The sequence shown here is derived from an EMBL/GenBank/DDBJ whole genome shotgun (WGS) entry which is preliminary data.</text>
</comment>
<dbReference type="PANTHER" id="PTHR32089:SF112">
    <property type="entry name" value="LYSOZYME-LIKE PROTEIN-RELATED"/>
    <property type="match status" value="1"/>
</dbReference>
<evidence type="ECO:0000259" key="12">
    <source>
        <dbReference type="PROSITE" id="PS50885"/>
    </source>
</evidence>
<keyword evidence="3" id="KW-0145">Chemotaxis</keyword>
<dbReference type="EMBL" id="ACZM01000007">
    <property type="protein sequence ID" value="EHG21311.1"/>
    <property type="molecule type" value="Genomic_DNA"/>
</dbReference>
<evidence type="ECO:0000313" key="13">
    <source>
        <dbReference type="EMBL" id="EHG21311.1"/>
    </source>
</evidence>
<evidence type="ECO:0000256" key="1">
    <source>
        <dbReference type="ARBA" id="ARBA00004651"/>
    </source>
</evidence>
<dbReference type="GO" id="GO:0007165">
    <property type="term" value="P:signal transduction"/>
    <property type="evidence" value="ECO:0007669"/>
    <property type="project" value="UniProtKB-KW"/>
</dbReference>
<evidence type="ECO:0000313" key="14">
    <source>
        <dbReference type="Proteomes" id="UP000004129"/>
    </source>
</evidence>
<feature type="domain" description="HAMP" evidence="12">
    <location>
        <begin position="347"/>
        <end position="405"/>
    </location>
</feature>
<feature type="transmembrane region" description="Helical" evidence="10">
    <location>
        <begin position="322"/>
        <end position="345"/>
    </location>
</feature>
<dbReference type="PATRIC" id="fig|679201.3.peg.735"/>
<evidence type="ECO:0000256" key="8">
    <source>
        <dbReference type="ARBA" id="ARBA00029447"/>
    </source>
</evidence>
<dbReference type="CDD" id="cd12913">
    <property type="entry name" value="PDC1_MCP_like"/>
    <property type="match status" value="1"/>
</dbReference>
<evidence type="ECO:0008006" key="15">
    <source>
        <dbReference type="Google" id="ProtNLM"/>
    </source>
</evidence>
<evidence type="ECO:0000256" key="3">
    <source>
        <dbReference type="ARBA" id="ARBA00022500"/>
    </source>
</evidence>
<evidence type="ECO:0000256" key="9">
    <source>
        <dbReference type="PROSITE-ProRule" id="PRU00284"/>
    </source>
</evidence>
<proteinExistence type="inferred from homology"/>
<evidence type="ECO:0000256" key="2">
    <source>
        <dbReference type="ARBA" id="ARBA00022475"/>
    </source>
</evidence>
<dbReference type="SMART" id="SM00283">
    <property type="entry name" value="MA"/>
    <property type="match status" value="1"/>
</dbReference>
<evidence type="ECO:0000256" key="7">
    <source>
        <dbReference type="ARBA" id="ARBA00023224"/>
    </source>
</evidence>
<organism evidence="13 14">
    <name type="scientific">Selenomonas infelix ATCC 43532</name>
    <dbReference type="NCBI Taxonomy" id="679201"/>
    <lineage>
        <taxon>Bacteria</taxon>
        <taxon>Bacillati</taxon>
        <taxon>Bacillota</taxon>
        <taxon>Negativicutes</taxon>
        <taxon>Selenomonadales</taxon>
        <taxon>Selenomonadaceae</taxon>
        <taxon>Selenomonas</taxon>
    </lineage>
</organism>
<feature type="transmembrane region" description="Helical" evidence="10">
    <location>
        <begin position="21"/>
        <end position="43"/>
    </location>
</feature>
<dbReference type="eggNOG" id="COG0840">
    <property type="taxonomic scope" value="Bacteria"/>
</dbReference>
<dbReference type="InterPro" id="IPR003660">
    <property type="entry name" value="HAMP_dom"/>
</dbReference>
<name>G5GNS4_9FIRM</name>
<dbReference type="Gene3D" id="3.30.450.20">
    <property type="entry name" value="PAS domain"/>
    <property type="match status" value="2"/>
</dbReference>
<keyword evidence="14" id="KW-1185">Reference proteome</keyword>
<keyword evidence="5 10" id="KW-1133">Transmembrane helix</keyword>
<dbReference type="STRING" id="679201.HMPREF9334_00728"/>
<dbReference type="SUPFAM" id="SSF58104">
    <property type="entry name" value="Methyl-accepting chemotaxis protein (MCP) signaling domain"/>
    <property type="match status" value="1"/>
</dbReference>
<dbReference type="Gene3D" id="6.10.340.10">
    <property type="match status" value="1"/>
</dbReference>
<evidence type="ECO:0000259" key="11">
    <source>
        <dbReference type="PROSITE" id="PS50111"/>
    </source>
</evidence>
<dbReference type="RefSeq" id="WP_006692178.1">
    <property type="nucleotide sequence ID" value="NZ_JH376798.1"/>
</dbReference>
<comment type="similarity">
    <text evidence="8">Belongs to the methyl-accepting chemotaxis (MCP) protein family.</text>
</comment>
<evidence type="ECO:0000256" key="6">
    <source>
        <dbReference type="ARBA" id="ARBA00023136"/>
    </source>
</evidence>
<dbReference type="AlphaFoldDB" id="G5GNS4"/>
<dbReference type="GO" id="GO:0005886">
    <property type="term" value="C:plasma membrane"/>
    <property type="evidence" value="ECO:0007669"/>
    <property type="project" value="UniProtKB-SubCell"/>
</dbReference>
<keyword evidence="4 10" id="KW-0812">Transmembrane</keyword>
<dbReference type="InterPro" id="IPR033479">
    <property type="entry name" value="dCache_1"/>
</dbReference>
<reference evidence="13 14" key="1">
    <citation type="submission" date="2011-08" db="EMBL/GenBank/DDBJ databases">
        <title>The Genome Sequence of Selenomonas infelix ATCC 43532.</title>
        <authorList>
            <consortium name="The Broad Institute Genome Sequencing Platform"/>
            <person name="Earl A."/>
            <person name="Ward D."/>
            <person name="Feldgarden M."/>
            <person name="Gevers D."/>
            <person name="Izard J."/>
            <person name="Blanton J.M."/>
            <person name="Baranova O.V."/>
            <person name="Dewhirst F.E."/>
            <person name="Young S.K."/>
            <person name="Zeng Q."/>
            <person name="Gargeya S."/>
            <person name="Fitzgerald M."/>
            <person name="Haas B."/>
            <person name="Abouelleil A."/>
            <person name="Alvarado L."/>
            <person name="Arachchi H.M."/>
            <person name="Berlin A."/>
            <person name="Brown A."/>
            <person name="Chapman S.B."/>
            <person name="Chen Z."/>
            <person name="Dunbar C."/>
            <person name="Freedman E."/>
            <person name="Gearin G."/>
            <person name="Gellesch M."/>
            <person name="Goldberg J."/>
            <person name="Griggs A."/>
            <person name="Gujja S."/>
            <person name="Heiman D."/>
            <person name="Howarth C."/>
            <person name="Larson L."/>
            <person name="Lui A."/>
            <person name="MacDonald P.J.P."/>
            <person name="Montmayeur A."/>
            <person name="Murphy C."/>
            <person name="Neiman D."/>
            <person name="Pearson M."/>
            <person name="Priest M."/>
            <person name="Roberts A."/>
            <person name="Saif S."/>
            <person name="Shea T."/>
            <person name="Shenoy N."/>
            <person name="Sisk P."/>
            <person name="Stolte C."/>
            <person name="Sykes S."/>
            <person name="Wortman J."/>
            <person name="Nusbaum C."/>
            <person name="Birren B."/>
        </authorList>
    </citation>
    <scope>NUCLEOTIDE SEQUENCE [LARGE SCALE GENOMIC DNA]</scope>
    <source>
        <strain evidence="13 14">ATCC 43532</strain>
    </source>
</reference>
<dbReference type="Pfam" id="PF02743">
    <property type="entry name" value="dCache_1"/>
    <property type="match status" value="1"/>
</dbReference>
<dbReference type="Gene3D" id="1.10.287.950">
    <property type="entry name" value="Methyl-accepting chemotaxis protein"/>
    <property type="match status" value="1"/>
</dbReference>
<dbReference type="HOGENOM" id="CLU_000445_107_19_9"/>
<protein>
    <recommendedName>
        <fullName evidence="15">Methyl-accepting transducer domain-containing protein</fullName>
    </recommendedName>
</protein>
<dbReference type="Pfam" id="PF00015">
    <property type="entry name" value="MCPsignal"/>
    <property type="match status" value="1"/>
</dbReference>
<accession>G5GNS4</accession>